<organism evidence="2 3">
    <name type="scientific">Halogranum salarium B-1</name>
    <dbReference type="NCBI Taxonomy" id="1210908"/>
    <lineage>
        <taxon>Archaea</taxon>
        <taxon>Methanobacteriati</taxon>
        <taxon>Methanobacteriota</taxon>
        <taxon>Stenosarchaea group</taxon>
        <taxon>Halobacteria</taxon>
        <taxon>Halobacteriales</taxon>
        <taxon>Haloferacaceae</taxon>
    </lineage>
</organism>
<dbReference type="Gene3D" id="2.40.10.480">
    <property type="match status" value="1"/>
</dbReference>
<name>J3EV20_9EURY</name>
<dbReference type="Gene3D" id="2.130.10.10">
    <property type="entry name" value="YVTN repeat-like/Quinoprotein amine dehydrogenase"/>
    <property type="match status" value="1"/>
</dbReference>
<dbReference type="AlphaFoldDB" id="J3EV20"/>
<dbReference type="EMBL" id="ALJD01000009">
    <property type="protein sequence ID" value="EJN58367.1"/>
    <property type="molecule type" value="Genomic_DNA"/>
</dbReference>
<evidence type="ECO:0000313" key="2">
    <source>
        <dbReference type="EMBL" id="EJN58367.1"/>
    </source>
</evidence>
<dbReference type="SMART" id="SM00564">
    <property type="entry name" value="PQQ"/>
    <property type="match status" value="5"/>
</dbReference>
<dbReference type="PANTHER" id="PTHR34512">
    <property type="entry name" value="CELL SURFACE PROTEIN"/>
    <property type="match status" value="1"/>
</dbReference>
<dbReference type="Gene3D" id="2.140.10.10">
    <property type="entry name" value="Quinoprotein alcohol dehydrogenase-like superfamily"/>
    <property type="match status" value="1"/>
</dbReference>
<feature type="domain" description="Pyrrolo-quinoline quinone repeat" evidence="1">
    <location>
        <begin position="137"/>
        <end position="329"/>
    </location>
</feature>
<dbReference type="InterPro" id="IPR018391">
    <property type="entry name" value="PQQ_b-propeller_rpt"/>
</dbReference>
<dbReference type="InterPro" id="IPR002372">
    <property type="entry name" value="PQQ_rpt_dom"/>
</dbReference>
<dbReference type="InterPro" id="IPR011047">
    <property type="entry name" value="Quinoprotein_ADH-like_sf"/>
</dbReference>
<feature type="domain" description="Pyrrolo-quinoline quinone repeat" evidence="1">
    <location>
        <begin position="73"/>
        <end position="125"/>
    </location>
</feature>
<dbReference type="Pfam" id="PF13360">
    <property type="entry name" value="PQQ_2"/>
    <property type="match status" value="2"/>
</dbReference>
<reference evidence="2 3" key="1">
    <citation type="journal article" date="2012" name="J. Bacteriol.">
        <title>Draft Genome Sequence of the Extremely Halophilic Archaeon Halogranum salarium B-1T.</title>
        <authorList>
            <person name="Kim K.K."/>
            <person name="Lee K.C."/>
            <person name="Lee J.S."/>
        </authorList>
    </citation>
    <scope>NUCLEOTIDE SEQUENCE [LARGE SCALE GENOMIC DNA]</scope>
    <source>
        <strain evidence="2 3">B-1</strain>
    </source>
</reference>
<evidence type="ECO:0000313" key="3">
    <source>
        <dbReference type="Proteomes" id="UP000007813"/>
    </source>
</evidence>
<dbReference type="SUPFAM" id="SSF50998">
    <property type="entry name" value="Quinoprotein alcohol dehydrogenase-like"/>
    <property type="match status" value="2"/>
</dbReference>
<comment type="caution">
    <text evidence="2">The sequence shown here is derived from an EMBL/GenBank/DDBJ whole genome shotgun (WGS) entry which is preliminary data.</text>
</comment>
<sequence length="403" mass="43486">MMPSTRFLSVSRRGLLALGGAAAAASVGLLDSTWFRSPQRLDTTIADETWPMTGRDPGRTGFVERGPTESVGVVWTHELDDFFPGIDTPVVVDSGTVYTATRNAIHALDADSGVQTWQYEFDSRTLLGGEAQFVQSHPVVGDEGVYISGSVSLFAVDGEGESRWQYRTSRSFQNVLVAGNTVYFTSRLDDETLVALDTESGLTRWTDSPPTIVPQAYSDGVVVGVAADDSDATLGAVRAQTGQTRWTRSLAVDDPYWHLPSVSDGTVFYGTQTLYALSLADGSTQWKRDLGTEDDGLQTCVDSETVYVVSPGTERVFALDRRTGETQWEREVSGLELTRSPVVTSDTLYVVAGPTVVGLEAEGGTERFRLRVPGEGPDSLALADGTLYAGSGQRIVALREGER</sequence>
<dbReference type="eggNOG" id="arCOG02482">
    <property type="taxonomic scope" value="Archaea"/>
</dbReference>
<proteinExistence type="predicted"/>
<evidence type="ECO:0000259" key="1">
    <source>
        <dbReference type="Pfam" id="PF13360"/>
    </source>
</evidence>
<dbReference type="PANTHER" id="PTHR34512:SF30">
    <property type="entry name" value="OUTER MEMBRANE PROTEIN ASSEMBLY FACTOR BAMB"/>
    <property type="match status" value="1"/>
</dbReference>
<dbReference type="InterPro" id="IPR015943">
    <property type="entry name" value="WD40/YVTN_repeat-like_dom_sf"/>
</dbReference>
<protein>
    <recommendedName>
        <fullName evidence="1">Pyrrolo-quinoline quinone repeat domain-containing protein</fullName>
    </recommendedName>
</protein>
<dbReference type="Proteomes" id="UP000007813">
    <property type="component" value="Unassembled WGS sequence"/>
</dbReference>
<gene>
    <name evidence="2" type="ORF">HSB1_37840</name>
</gene>
<accession>J3EV20</accession>